<proteinExistence type="predicted"/>
<accession>A0AAD6PPZ6</accession>
<evidence type="ECO:0000313" key="3">
    <source>
        <dbReference type="Proteomes" id="UP001164929"/>
    </source>
</evidence>
<evidence type="ECO:0000259" key="1">
    <source>
        <dbReference type="SMART" id="SM00597"/>
    </source>
</evidence>
<dbReference type="Pfam" id="PF14291">
    <property type="entry name" value="DUF4371"/>
    <property type="match status" value="1"/>
</dbReference>
<dbReference type="EMBL" id="JAQIZT010000018">
    <property type="protein sequence ID" value="KAJ6957056.1"/>
    <property type="molecule type" value="Genomic_DNA"/>
</dbReference>
<dbReference type="PANTHER" id="PTHR11697:SF230">
    <property type="entry name" value="ZINC FINGER, MYM DOMAIN CONTAINING 1"/>
    <property type="match status" value="1"/>
</dbReference>
<dbReference type="InterPro" id="IPR025398">
    <property type="entry name" value="DUF4371"/>
</dbReference>
<dbReference type="SUPFAM" id="SSF53098">
    <property type="entry name" value="Ribonuclease H-like"/>
    <property type="match status" value="1"/>
</dbReference>
<protein>
    <submittedName>
        <fullName evidence="2">Zinc finger MYM-type protein 1-like</fullName>
    </submittedName>
</protein>
<dbReference type="SMART" id="SM00597">
    <property type="entry name" value="ZnF_TTF"/>
    <property type="match status" value="1"/>
</dbReference>
<dbReference type="AlphaFoldDB" id="A0AAD6PPZ6"/>
<organism evidence="2 3">
    <name type="scientific">Populus alba x Populus x berolinensis</name>
    <dbReference type="NCBI Taxonomy" id="444605"/>
    <lineage>
        <taxon>Eukaryota</taxon>
        <taxon>Viridiplantae</taxon>
        <taxon>Streptophyta</taxon>
        <taxon>Embryophyta</taxon>
        <taxon>Tracheophyta</taxon>
        <taxon>Spermatophyta</taxon>
        <taxon>Magnoliopsida</taxon>
        <taxon>eudicotyledons</taxon>
        <taxon>Gunneridae</taxon>
        <taxon>Pentapetalae</taxon>
        <taxon>rosids</taxon>
        <taxon>fabids</taxon>
        <taxon>Malpighiales</taxon>
        <taxon>Salicaceae</taxon>
        <taxon>Saliceae</taxon>
        <taxon>Populus</taxon>
    </lineage>
</organism>
<dbReference type="InterPro" id="IPR012337">
    <property type="entry name" value="RNaseH-like_sf"/>
</dbReference>
<dbReference type="Proteomes" id="UP001164929">
    <property type="component" value="Chromosome 18"/>
</dbReference>
<evidence type="ECO:0000313" key="2">
    <source>
        <dbReference type="EMBL" id="KAJ6957056.1"/>
    </source>
</evidence>
<name>A0AAD6PPZ6_9ROSI</name>
<dbReference type="PANTHER" id="PTHR11697">
    <property type="entry name" value="GENERAL TRANSCRIPTION FACTOR 2-RELATED ZINC FINGER PROTEIN"/>
    <property type="match status" value="1"/>
</dbReference>
<comment type="caution">
    <text evidence="2">The sequence shown here is derived from an EMBL/GenBank/DDBJ whole genome shotgun (WGS) entry which is preliminary data.</text>
</comment>
<gene>
    <name evidence="2" type="ORF">NC653_039089</name>
</gene>
<sequence>MSLDKYFKRKSLEDEESIKASSHVTQSSSKKSHIEINPDTLLADPGLRRPIYEYHINDRDAIRRAYLQKGPCQPSHYDFPQKQFGNISTLRRFNPAWFGAYPTWLEYSIAKDAAFCLYCYLFKLKGGVDSFVGDGFSNWKKRERFDLHIGKSNSSHNAARIKCENLMNEKQSIMSLLSEQTVKSQSDYRTRSNASIECARFLLHQGLPFRGHDECECSSNQGNYLELLHFLSRNNEAIKRVTFSEAPKHNKLTSPDIQKDITQATAEEITNVIIKDLGESLFSILIDESRDISIKEQMTVVIRYVDNNGHIIERFLGIQHVSDTTASSLKAAIEALFSKHGLSISRLRGQGYDGASNMRGEFNGLKALILNSNPSAYYVHCFAHRLQLTLVAVTKKHNEVGDVFNFISSIINIVGASCKRMEVVREKQYARIIEGLENGEISSGRGLNQETSLRRYGDTRWGSHYITIIRLLAMFSSVLDVLEIIREDGMNSEQRTEAIVLTGIMESFNFVFMLHCLRRILAVTNELSQALQRKDQDIENAMSLLKTSKERFKLMRENDWESLLEEVSSFCIKHDIDILNMDDEYKLRGRSRRKSQGITNLHHFRYELFNNIIDIQLTELDDRFTETSMELLLCVACLSPNDSFSTFNKEKLIRLALFYPSEFSIVDLMVLGDQLDTYIIDLRGDDEFSGIEGIASLAEKMVKTKKNLIFPLVYMLIKLSLLLPVPTATVERVFSAMHIVKSRLRNKMGDKWMNDSLVVYIEKDIFNKIDNEAIMKRFQNMKTRREQL</sequence>
<keyword evidence="3" id="KW-1185">Reference proteome</keyword>
<feature type="domain" description="TTF-type" evidence="1">
    <location>
        <begin position="89"/>
        <end position="179"/>
    </location>
</feature>
<dbReference type="InterPro" id="IPR006580">
    <property type="entry name" value="Znf_TTF"/>
</dbReference>
<dbReference type="InterPro" id="IPR055298">
    <property type="entry name" value="AtLOH3-like"/>
</dbReference>
<reference evidence="2 3" key="1">
    <citation type="journal article" date="2023" name="Mol. Ecol. Resour.">
        <title>Chromosome-level genome assembly of a triploid poplar Populus alba 'Berolinensis'.</title>
        <authorList>
            <person name="Chen S."/>
            <person name="Yu Y."/>
            <person name="Wang X."/>
            <person name="Wang S."/>
            <person name="Zhang T."/>
            <person name="Zhou Y."/>
            <person name="He R."/>
            <person name="Meng N."/>
            <person name="Wang Y."/>
            <person name="Liu W."/>
            <person name="Liu Z."/>
            <person name="Liu J."/>
            <person name="Guo Q."/>
            <person name="Huang H."/>
            <person name="Sederoff R.R."/>
            <person name="Wang G."/>
            <person name="Qu G."/>
            <person name="Chen S."/>
        </authorList>
    </citation>
    <scope>NUCLEOTIDE SEQUENCE [LARGE SCALE GENOMIC DNA]</scope>
    <source>
        <strain evidence="2">SC-2020</strain>
    </source>
</reference>